<evidence type="ECO:0000256" key="1">
    <source>
        <dbReference type="SAM" id="Phobius"/>
    </source>
</evidence>
<dbReference type="AlphaFoldDB" id="A0AAD4R4T5"/>
<keyword evidence="1" id="KW-0812">Transmembrane</keyword>
<keyword evidence="1" id="KW-0472">Membrane</keyword>
<proteinExistence type="predicted"/>
<gene>
    <name evidence="2" type="ORF">DdX_08076</name>
</gene>
<sequence>MLGSILNFVCSIGTIVFCGLALVAVRKEKELKYLPQCYPNECFSKTERIINISCIMGLSILVAVLASVSIIFGLQAVFRLEKDRKHMRRNTAVASYTNPIALATTDRY</sequence>
<name>A0AAD4R4T5_9BILA</name>
<accession>A0AAD4R4T5</accession>
<comment type="caution">
    <text evidence="2">The sequence shown here is derived from an EMBL/GenBank/DDBJ whole genome shotgun (WGS) entry which is preliminary data.</text>
</comment>
<evidence type="ECO:0000313" key="2">
    <source>
        <dbReference type="EMBL" id="KAI1715746.1"/>
    </source>
</evidence>
<evidence type="ECO:0000313" key="3">
    <source>
        <dbReference type="Proteomes" id="UP001201812"/>
    </source>
</evidence>
<organism evidence="2 3">
    <name type="scientific">Ditylenchus destructor</name>
    <dbReference type="NCBI Taxonomy" id="166010"/>
    <lineage>
        <taxon>Eukaryota</taxon>
        <taxon>Metazoa</taxon>
        <taxon>Ecdysozoa</taxon>
        <taxon>Nematoda</taxon>
        <taxon>Chromadorea</taxon>
        <taxon>Rhabditida</taxon>
        <taxon>Tylenchina</taxon>
        <taxon>Tylenchomorpha</taxon>
        <taxon>Sphaerularioidea</taxon>
        <taxon>Anguinidae</taxon>
        <taxon>Anguininae</taxon>
        <taxon>Ditylenchus</taxon>
    </lineage>
</organism>
<keyword evidence="3" id="KW-1185">Reference proteome</keyword>
<keyword evidence="1" id="KW-1133">Transmembrane helix</keyword>
<dbReference type="Proteomes" id="UP001201812">
    <property type="component" value="Unassembled WGS sequence"/>
</dbReference>
<reference evidence="2" key="1">
    <citation type="submission" date="2022-01" db="EMBL/GenBank/DDBJ databases">
        <title>Genome Sequence Resource for Two Populations of Ditylenchus destructor, the Migratory Endoparasitic Phytonematode.</title>
        <authorList>
            <person name="Zhang H."/>
            <person name="Lin R."/>
            <person name="Xie B."/>
        </authorList>
    </citation>
    <scope>NUCLEOTIDE SEQUENCE</scope>
    <source>
        <strain evidence="2">BazhouSP</strain>
    </source>
</reference>
<feature type="transmembrane region" description="Helical" evidence="1">
    <location>
        <begin position="49"/>
        <end position="78"/>
    </location>
</feature>
<dbReference type="EMBL" id="JAKKPZ010000011">
    <property type="protein sequence ID" value="KAI1715746.1"/>
    <property type="molecule type" value="Genomic_DNA"/>
</dbReference>
<feature type="transmembrane region" description="Helical" evidence="1">
    <location>
        <begin position="5"/>
        <end position="25"/>
    </location>
</feature>
<protein>
    <submittedName>
        <fullName evidence="2">Uncharacterized protein</fullName>
    </submittedName>
</protein>